<reference evidence="1" key="2">
    <citation type="journal article" date="2015" name="Fish Shellfish Immunol.">
        <title>Early steps in the European eel (Anguilla anguilla)-Vibrio vulnificus interaction in the gills: Role of the RtxA13 toxin.</title>
        <authorList>
            <person name="Callol A."/>
            <person name="Pajuelo D."/>
            <person name="Ebbesson L."/>
            <person name="Teles M."/>
            <person name="MacKenzie S."/>
            <person name="Amaro C."/>
        </authorList>
    </citation>
    <scope>NUCLEOTIDE SEQUENCE</scope>
</reference>
<proteinExistence type="predicted"/>
<evidence type="ECO:0000313" key="1">
    <source>
        <dbReference type="EMBL" id="JAH01676.1"/>
    </source>
</evidence>
<name>A0A0E9PAH3_ANGAN</name>
<reference evidence="1" key="1">
    <citation type="submission" date="2014-11" db="EMBL/GenBank/DDBJ databases">
        <authorList>
            <person name="Amaro Gonzalez C."/>
        </authorList>
    </citation>
    <scope>NUCLEOTIDE SEQUENCE</scope>
</reference>
<protein>
    <submittedName>
        <fullName evidence="1">Uncharacterized protein</fullName>
    </submittedName>
</protein>
<organism evidence="1">
    <name type="scientific">Anguilla anguilla</name>
    <name type="common">European freshwater eel</name>
    <name type="synonym">Muraena anguilla</name>
    <dbReference type="NCBI Taxonomy" id="7936"/>
    <lineage>
        <taxon>Eukaryota</taxon>
        <taxon>Metazoa</taxon>
        <taxon>Chordata</taxon>
        <taxon>Craniata</taxon>
        <taxon>Vertebrata</taxon>
        <taxon>Euteleostomi</taxon>
        <taxon>Actinopterygii</taxon>
        <taxon>Neopterygii</taxon>
        <taxon>Teleostei</taxon>
        <taxon>Anguilliformes</taxon>
        <taxon>Anguillidae</taxon>
        <taxon>Anguilla</taxon>
    </lineage>
</organism>
<sequence>MFKSDFVCYGRVVFSEYSLYSRLIY</sequence>
<dbReference type="EMBL" id="GBXM01106901">
    <property type="protein sequence ID" value="JAH01676.1"/>
    <property type="molecule type" value="Transcribed_RNA"/>
</dbReference>
<dbReference type="AlphaFoldDB" id="A0A0E9PAH3"/>
<accession>A0A0E9PAH3</accession>